<dbReference type="CDD" id="cd01949">
    <property type="entry name" value="GGDEF"/>
    <property type="match status" value="1"/>
</dbReference>
<keyword evidence="3" id="KW-1003">Cell membrane</keyword>
<dbReference type="GO" id="GO:0005886">
    <property type="term" value="C:plasma membrane"/>
    <property type="evidence" value="ECO:0007669"/>
    <property type="project" value="UniProtKB-SubCell"/>
</dbReference>
<gene>
    <name evidence="10" type="ORF">B4O97_06895</name>
</gene>
<organism evidence="10 11">
    <name type="scientific">Marispirochaeta aestuarii</name>
    <dbReference type="NCBI Taxonomy" id="1963862"/>
    <lineage>
        <taxon>Bacteria</taxon>
        <taxon>Pseudomonadati</taxon>
        <taxon>Spirochaetota</taxon>
        <taxon>Spirochaetia</taxon>
        <taxon>Spirochaetales</taxon>
        <taxon>Spirochaetaceae</taxon>
        <taxon>Marispirochaeta</taxon>
    </lineage>
</organism>
<dbReference type="InterPro" id="IPR050469">
    <property type="entry name" value="Diguanylate_Cyclase"/>
</dbReference>
<evidence type="ECO:0000256" key="6">
    <source>
        <dbReference type="ARBA" id="ARBA00023136"/>
    </source>
</evidence>
<evidence type="ECO:0000256" key="2">
    <source>
        <dbReference type="ARBA" id="ARBA00012528"/>
    </source>
</evidence>
<keyword evidence="11" id="KW-1185">Reference proteome</keyword>
<dbReference type="AlphaFoldDB" id="A0A1Y1S0X6"/>
<dbReference type="Proteomes" id="UP000192343">
    <property type="component" value="Unassembled WGS sequence"/>
</dbReference>
<dbReference type="PANTHER" id="PTHR45138:SF9">
    <property type="entry name" value="DIGUANYLATE CYCLASE DGCM-RELATED"/>
    <property type="match status" value="1"/>
</dbReference>
<dbReference type="SMART" id="SM00267">
    <property type="entry name" value="GGDEF"/>
    <property type="match status" value="1"/>
</dbReference>
<accession>A0A1Y1S0X6</accession>
<dbReference type="InterPro" id="IPR033479">
    <property type="entry name" value="dCache_1"/>
</dbReference>
<evidence type="ECO:0000256" key="5">
    <source>
        <dbReference type="ARBA" id="ARBA00022989"/>
    </source>
</evidence>
<name>A0A1Y1S0X6_9SPIO</name>
<keyword evidence="4 8" id="KW-0812">Transmembrane</keyword>
<comment type="subcellular location">
    <subcellularLocation>
        <location evidence="1">Cell membrane</location>
        <topology evidence="1">Multi-pass membrane protein</topology>
    </subcellularLocation>
</comment>
<comment type="caution">
    <text evidence="10">The sequence shown here is derived from an EMBL/GenBank/DDBJ whole genome shotgun (WGS) entry which is preliminary data.</text>
</comment>
<keyword evidence="6 8" id="KW-0472">Membrane</keyword>
<dbReference type="PANTHER" id="PTHR45138">
    <property type="entry name" value="REGULATORY COMPONENTS OF SENSORY TRANSDUCTION SYSTEM"/>
    <property type="match status" value="1"/>
</dbReference>
<evidence type="ECO:0000313" key="10">
    <source>
        <dbReference type="EMBL" id="ORC36310.1"/>
    </source>
</evidence>
<evidence type="ECO:0000313" key="11">
    <source>
        <dbReference type="Proteomes" id="UP000192343"/>
    </source>
</evidence>
<dbReference type="STRING" id="1963862.B4O97_06895"/>
<evidence type="ECO:0000256" key="8">
    <source>
        <dbReference type="SAM" id="Phobius"/>
    </source>
</evidence>
<dbReference type="SUPFAM" id="SSF55073">
    <property type="entry name" value="Nucleotide cyclase"/>
    <property type="match status" value="1"/>
</dbReference>
<sequence>MGTSLQVYYSRPENETGEEQKEMRLSLKNRLLILLSITMLTAFVLISVLNYSTARRAITHEITSSSLPLLRENIYSEIREDFIPSMNIASMMATDSFLKNWALAGEEDTDQIIQYLQEIRDKYTYKSTFFVSALTGRYYHYDGILKNISSEDPHDIWFYDFIRSGKDFELDVDSDEAAQNRLTIFFNYRVEDYNGKLLGVTGVGIVMDDFAGYLRNRQEKYNRRIFLTDHQGLIQAHSDTAKVEREFITIKPGISSIAQDILLAEDTPLNATYTGGHGKVLVTSRYIPAIDWFLIVEQDENTALSSTRAALIRTILIGIAASLLIILFSTLTINRYHARLEELATTDSLTGCANRRELERQLERLHYRKARYGSDVALIIIDVDNFKRLNDTRGHQVGDQVLKVLTDTIQESIRPDDTLARWGGDEFVILIEDNLNAARTIAERLRYFFFKNWTEQKQEGPAISLSMGIAELGNTEDIASLIQKADGALYRAKRSGKDRIEIS</sequence>
<reference evidence="10 11" key="1">
    <citation type="submission" date="2017-03" db="EMBL/GenBank/DDBJ databases">
        <title>Draft Genome sequence of Marispirochaeta sp. strain JC444.</title>
        <authorList>
            <person name="Shivani Y."/>
            <person name="Subhash Y."/>
            <person name="Sasikala C."/>
            <person name="Ramana C."/>
        </authorList>
    </citation>
    <scope>NUCLEOTIDE SEQUENCE [LARGE SCALE GENOMIC DNA]</scope>
    <source>
        <strain evidence="10 11">JC444</strain>
    </source>
</reference>
<dbReference type="Gene3D" id="3.30.450.20">
    <property type="entry name" value="PAS domain"/>
    <property type="match status" value="1"/>
</dbReference>
<feature type="transmembrane region" description="Helical" evidence="8">
    <location>
        <begin position="31"/>
        <end position="51"/>
    </location>
</feature>
<dbReference type="FunFam" id="3.30.70.270:FF:000001">
    <property type="entry name" value="Diguanylate cyclase domain protein"/>
    <property type="match status" value="1"/>
</dbReference>
<feature type="domain" description="GGDEF" evidence="9">
    <location>
        <begin position="374"/>
        <end position="503"/>
    </location>
</feature>
<dbReference type="InterPro" id="IPR029787">
    <property type="entry name" value="Nucleotide_cyclase"/>
</dbReference>
<dbReference type="EMBL" id="MWQY01000006">
    <property type="protein sequence ID" value="ORC36310.1"/>
    <property type="molecule type" value="Genomic_DNA"/>
</dbReference>
<dbReference type="PROSITE" id="PS50887">
    <property type="entry name" value="GGDEF"/>
    <property type="match status" value="1"/>
</dbReference>
<comment type="catalytic activity">
    <reaction evidence="7">
        <text>2 GTP = 3',3'-c-di-GMP + 2 diphosphate</text>
        <dbReference type="Rhea" id="RHEA:24898"/>
        <dbReference type="ChEBI" id="CHEBI:33019"/>
        <dbReference type="ChEBI" id="CHEBI:37565"/>
        <dbReference type="ChEBI" id="CHEBI:58805"/>
        <dbReference type="EC" id="2.7.7.65"/>
    </reaction>
</comment>
<dbReference type="InterPro" id="IPR043128">
    <property type="entry name" value="Rev_trsase/Diguanyl_cyclase"/>
</dbReference>
<dbReference type="NCBIfam" id="TIGR00254">
    <property type="entry name" value="GGDEF"/>
    <property type="match status" value="1"/>
</dbReference>
<keyword evidence="5 8" id="KW-1133">Transmembrane helix</keyword>
<evidence type="ECO:0000259" key="9">
    <source>
        <dbReference type="PROSITE" id="PS50887"/>
    </source>
</evidence>
<dbReference type="Pfam" id="PF00990">
    <property type="entry name" value="GGDEF"/>
    <property type="match status" value="1"/>
</dbReference>
<proteinExistence type="predicted"/>
<dbReference type="CDD" id="cd18773">
    <property type="entry name" value="PDC1_HK_sensor"/>
    <property type="match status" value="1"/>
</dbReference>
<dbReference type="Pfam" id="PF02743">
    <property type="entry name" value="dCache_1"/>
    <property type="match status" value="1"/>
</dbReference>
<dbReference type="EC" id="2.7.7.65" evidence="2"/>
<evidence type="ECO:0000256" key="7">
    <source>
        <dbReference type="ARBA" id="ARBA00034247"/>
    </source>
</evidence>
<protein>
    <recommendedName>
        <fullName evidence="2">diguanylate cyclase</fullName>
        <ecNumber evidence="2">2.7.7.65</ecNumber>
    </recommendedName>
</protein>
<dbReference type="InterPro" id="IPR000160">
    <property type="entry name" value="GGDEF_dom"/>
</dbReference>
<dbReference type="GO" id="GO:0052621">
    <property type="term" value="F:diguanylate cyclase activity"/>
    <property type="evidence" value="ECO:0007669"/>
    <property type="project" value="UniProtKB-EC"/>
</dbReference>
<evidence type="ECO:0000256" key="4">
    <source>
        <dbReference type="ARBA" id="ARBA00022692"/>
    </source>
</evidence>
<feature type="transmembrane region" description="Helical" evidence="8">
    <location>
        <begin position="310"/>
        <end position="333"/>
    </location>
</feature>
<evidence type="ECO:0000256" key="1">
    <source>
        <dbReference type="ARBA" id="ARBA00004651"/>
    </source>
</evidence>
<evidence type="ECO:0000256" key="3">
    <source>
        <dbReference type="ARBA" id="ARBA00022475"/>
    </source>
</evidence>
<dbReference type="Gene3D" id="3.30.70.270">
    <property type="match status" value="1"/>
</dbReference>